<keyword evidence="2 3" id="KW-0732">Signal</keyword>
<dbReference type="GO" id="GO:0006629">
    <property type="term" value="P:lipid metabolic process"/>
    <property type="evidence" value="ECO:0007669"/>
    <property type="project" value="InterPro"/>
</dbReference>
<dbReference type="PROSITE" id="PS01098">
    <property type="entry name" value="LIPASE_GDSL_SER"/>
    <property type="match status" value="2"/>
</dbReference>
<keyword evidence="4" id="KW-1185">Reference proteome</keyword>
<dbReference type="InterPro" id="IPR036514">
    <property type="entry name" value="SGNH_hydro_sf"/>
</dbReference>
<dbReference type="AlphaFoldDB" id="A0A6P8E6W7"/>
<dbReference type="CDD" id="cd01837">
    <property type="entry name" value="SGNH_plant_lipase_like"/>
    <property type="match status" value="1"/>
</dbReference>
<dbReference type="InterPro" id="IPR008265">
    <property type="entry name" value="Lipase_GDSL_AS"/>
</dbReference>
<accession>A0A6P8E6W7</accession>
<dbReference type="PANTHER" id="PTHR45966:SF1">
    <property type="entry name" value="GDSL ESTERASE_LIPASE 1-RELATED"/>
    <property type="match status" value="1"/>
</dbReference>
<evidence type="ECO:0000256" key="1">
    <source>
        <dbReference type="ARBA" id="ARBA00008668"/>
    </source>
</evidence>
<dbReference type="SUPFAM" id="SSF52266">
    <property type="entry name" value="SGNH hydrolase"/>
    <property type="match status" value="1"/>
</dbReference>
<evidence type="ECO:0000313" key="5">
    <source>
        <dbReference type="RefSeq" id="XP_031401086.1"/>
    </source>
</evidence>
<organism evidence="4 5">
    <name type="scientific">Punica granatum</name>
    <name type="common">Pomegranate</name>
    <dbReference type="NCBI Taxonomy" id="22663"/>
    <lineage>
        <taxon>Eukaryota</taxon>
        <taxon>Viridiplantae</taxon>
        <taxon>Streptophyta</taxon>
        <taxon>Embryophyta</taxon>
        <taxon>Tracheophyta</taxon>
        <taxon>Spermatophyta</taxon>
        <taxon>Magnoliopsida</taxon>
        <taxon>eudicotyledons</taxon>
        <taxon>Gunneridae</taxon>
        <taxon>Pentapetalae</taxon>
        <taxon>rosids</taxon>
        <taxon>malvids</taxon>
        <taxon>Myrtales</taxon>
        <taxon>Lythraceae</taxon>
        <taxon>Punica</taxon>
    </lineage>
</organism>
<dbReference type="PANTHER" id="PTHR45966">
    <property type="entry name" value="GDSL-LIKE LIPASE/ACYLHYDROLASE"/>
    <property type="match status" value="1"/>
</dbReference>
<dbReference type="OrthoDB" id="1600564at2759"/>
<feature type="signal peptide" evidence="3">
    <location>
        <begin position="1"/>
        <end position="28"/>
    </location>
</feature>
<dbReference type="InterPro" id="IPR044552">
    <property type="entry name" value="GLIP1-5/GLL25"/>
</dbReference>
<dbReference type="Pfam" id="PF00657">
    <property type="entry name" value="Lipase_GDSL"/>
    <property type="match status" value="2"/>
</dbReference>
<evidence type="ECO:0000313" key="4">
    <source>
        <dbReference type="Proteomes" id="UP000515151"/>
    </source>
</evidence>
<protein>
    <submittedName>
        <fullName evidence="5">GDSL esterase/lipase 1-like</fullName>
    </submittedName>
</protein>
<gene>
    <name evidence="5" type="primary">LOC116211035</name>
</gene>
<reference evidence="4" key="1">
    <citation type="journal article" date="2020" name="Plant Biotechnol. J.">
        <title>The pomegranate (Punica granatum L.) draft genome dissects genetic divergence between soft- and hard-seeded cultivars.</title>
        <authorList>
            <person name="Luo X."/>
            <person name="Li H."/>
            <person name="Wu Z."/>
            <person name="Yao W."/>
            <person name="Zhao P."/>
            <person name="Cao D."/>
            <person name="Yu H."/>
            <person name="Li K."/>
            <person name="Poudel K."/>
            <person name="Zhao D."/>
            <person name="Zhang F."/>
            <person name="Xia X."/>
            <person name="Chen L."/>
            <person name="Wang Q."/>
            <person name="Jing D."/>
            <person name="Cao S."/>
        </authorList>
    </citation>
    <scope>NUCLEOTIDE SEQUENCE [LARGE SCALE GENOMIC DNA]</scope>
    <source>
        <strain evidence="4">cv. Tunisia</strain>
    </source>
</reference>
<dbReference type="Gene3D" id="3.40.50.1110">
    <property type="entry name" value="SGNH hydrolase"/>
    <property type="match status" value="2"/>
</dbReference>
<dbReference type="GO" id="GO:0016298">
    <property type="term" value="F:lipase activity"/>
    <property type="evidence" value="ECO:0007669"/>
    <property type="project" value="InterPro"/>
</dbReference>
<feature type="chain" id="PRO_5028370236" evidence="3">
    <location>
        <begin position="29"/>
        <end position="664"/>
    </location>
</feature>
<dbReference type="Proteomes" id="UP000515151">
    <property type="component" value="Chromosome 6"/>
</dbReference>
<dbReference type="GeneID" id="116211035"/>
<dbReference type="InterPro" id="IPR001087">
    <property type="entry name" value="GDSL"/>
</dbReference>
<dbReference type="InterPro" id="IPR035669">
    <property type="entry name" value="SGNH_plant_lipase-like"/>
</dbReference>
<sequence>MSISLSSHICLFTLLCSSLLITTIGTDARPSWHERRSNTLFIFGDSLFDAGTNNFINTTADFQANFFPYGESFFKYPTGRFSDGRLIPDFIAELAGLPLILPYLHPEFRFISGANFASGGASALVETYEGFVVNLKTQMMQFEELKKRLKKNFGDEQAGNIVSKAVYMVSIGGNDYLLPIRLNSTVFQSHSHEEYVAMVIGNLTTVIKVSRKGRRHVAGRVCIEGTIAVEGREGRQCTNFVEIPPNMSSSTQFIPPRGLIGNTQKYIWLHMCMYVYIYIYIRSGRGDDHPRLLEMSITRSSHILLFTLLSILLILGTDAQPSWPERQAALFIFGDSLFDAGTNNFINTTTALQANFFPYGESFFKYPTGRFCDGRLITDFIAKSAGLPLIPPYLHPKFRFIGGANFASGGAGALVETNEGFVVTLKTQMMQFEKLEKKLKSKFGDEEAGKIVSKAVYMISIGGNDYYFPISSNSTLFQSHSHEEYVEMVIGNLTTVVKKINSKGGQNFGFVNLGPLGCFPLTRALAGTSGACLSELNELAKLHNRALPKALDKLANELDGFKYSIFDFFNAGIQRINNASEFGFKEGKKACCGSGLYRGNFSCGGKRGEAEYELCRDPSEYVFFDSIHPSERTYRQLAGLMWNGSSPTAGPYNLRSLFKLAQEK</sequence>
<comment type="similarity">
    <text evidence="1">Belongs to the 'GDSL' lipolytic enzyme family.</text>
</comment>
<name>A0A6P8E6W7_PUNGR</name>
<dbReference type="FunFam" id="3.40.50.1110:FF:000003">
    <property type="entry name" value="GDSL esterase/lipase APG"/>
    <property type="match status" value="1"/>
</dbReference>
<dbReference type="RefSeq" id="XP_031401086.1">
    <property type="nucleotide sequence ID" value="XM_031545226.1"/>
</dbReference>
<evidence type="ECO:0000256" key="2">
    <source>
        <dbReference type="ARBA" id="ARBA00022729"/>
    </source>
</evidence>
<proteinExistence type="inferred from homology"/>
<reference evidence="5" key="2">
    <citation type="submission" date="2025-08" db="UniProtKB">
        <authorList>
            <consortium name="RefSeq"/>
        </authorList>
    </citation>
    <scope>IDENTIFICATION</scope>
    <source>
        <tissue evidence="5">Leaf</tissue>
    </source>
</reference>
<evidence type="ECO:0000256" key="3">
    <source>
        <dbReference type="SAM" id="SignalP"/>
    </source>
</evidence>